<feature type="domain" description="Carrier" evidence="7">
    <location>
        <begin position="344"/>
        <end position="419"/>
    </location>
</feature>
<dbReference type="InterPro" id="IPR001031">
    <property type="entry name" value="Thioesterase"/>
</dbReference>
<dbReference type="GO" id="GO:0016874">
    <property type="term" value="F:ligase activity"/>
    <property type="evidence" value="ECO:0007669"/>
    <property type="project" value="UniProtKB-KW"/>
</dbReference>
<dbReference type="FunFam" id="3.40.50.12780:FF:000012">
    <property type="entry name" value="Non-ribosomal peptide synthetase"/>
    <property type="match status" value="2"/>
</dbReference>
<dbReference type="PROSITE" id="PS00455">
    <property type="entry name" value="AMP_BINDING"/>
    <property type="match status" value="3"/>
</dbReference>
<gene>
    <name evidence="8" type="ORF">HX830_12730</name>
</gene>
<dbReference type="NCBIfam" id="NF003417">
    <property type="entry name" value="PRK04813.1"/>
    <property type="match status" value="4"/>
</dbReference>
<dbReference type="CDD" id="cd05930">
    <property type="entry name" value="A_NRPS"/>
    <property type="match status" value="1"/>
</dbReference>
<dbReference type="GO" id="GO:0005829">
    <property type="term" value="C:cytosol"/>
    <property type="evidence" value="ECO:0007669"/>
    <property type="project" value="TreeGrafter"/>
</dbReference>
<dbReference type="GO" id="GO:0044550">
    <property type="term" value="P:secondary metabolite biosynthetic process"/>
    <property type="evidence" value="ECO:0007669"/>
    <property type="project" value="UniProtKB-ARBA"/>
</dbReference>
<dbReference type="SUPFAM" id="SSF56801">
    <property type="entry name" value="Acetyl-CoA synthetase-like"/>
    <property type="match status" value="4"/>
</dbReference>
<dbReference type="InterPro" id="IPR025110">
    <property type="entry name" value="AMP-bd_C"/>
</dbReference>
<dbReference type="PANTHER" id="PTHR45527:SF1">
    <property type="entry name" value="FATTY ACID SYNTHASE"/>
    <property type="match status" value="1"/>
</dbReference>
<dbReference type="FunFam" id="2.30.38.10:FF:000001">
    <property type="entry name" value="Non-ribosomal peptide synthetase PvdI"/>
    <property type="match status" value="3"/>
</dbReference>
<dbReference type="FunFam" id="3.30.559.30:FF:000001">
    <property type="entry name" value="Non-ribosomal peptide synthetase"/>
    <property type="match status" value="1"/>
</dbReference>
<dbReference type="NCBIfam" id="TIGR01733">
    <property type="entry name" value="AA-adenyl-dom"/>
    <property type="match status" value="3"/>
</dbReference>
<dbReference type="InterPro" id="IPR006162">
    <property type="entry name" value="Ppantetheine_attach_site"/>
</dbReference>
<evidence type="ECO:0000313" key="8">
    <source>
        <dbReference type="EMBL" id="NWB85752.1"/>
    </source>
</evidence>
<dbReference type="InterPro" id="IPR020845">
    <property type="entry name" value="AMP-binding_CS"/>
</dbReference>
<dbReference type="Gene3D" id="2.30.38.10">
    <property type="entry name" value="Luciferase, Domain 3"/>
    <property type="match status" value="3"/>
</dbReference>
<dbReference type="FunFam" id="3.40.50.980:FF:000002">
    <property type="entry name" value="Enterobactin synthetase component F"/>
    <property type="match status" value="1"/>
</dbReference>
<evidence type="ECO:0000313" key="9">
    <source>
        <dbReference type="Proteomes" id="UP000522864"/>
    </source>
</evidence>
<feature type="domain" description="Carrier" evidence="7">
    <location>
        <begin position="2474"/>
        <end position="2548"/>
    </location>
</feature>
<name>A0A7Y7WS67_9PSED</name>
<proteinExistence type="inferred from homology"/>
<dbReference type="SMART" id="SM00823">
    <property type="entry name" value="PKS_PP"/>
    <property type="match status" value="4"/>
</dbReference>
<dbReference type="Pfam" id="PF13193">
    <property type="entry name" value="AMP-binding_C"/>
    <property type="match status" value="4"/>
</dbReference>
<dbReference type="InterPro" id="IPR010071">
    <property type="entry name" value="AA_adenyl_dom"/>
</dbReference>
<dbReference type="SUPFAM" id="SSF47336">
    <property type="entry name" value="ACP-like"/>
    <property type="match status" value="4"/>
</dbReference>
<dbReference type="InterPro" id="IPR009081">
    <property type="entry name" value="PP-bd_ACP"/>
</dbReference>
<dbReference type="SUPFAM" id="SSF52777">
    <property type="entry name" value="CoA-dependent acyltransferases"/>
    <property type="match status" value="6"/>
</dbReference>
<dbReference type="CDD" id="cd17646">
    <property type="entry name" value="A_NRPS_AB3403-like"/>
    <property type="match status" value="1"/>
</dbReference>
<dbReference type="Pfam" id="PF00550">
    <property type="entry name" value="PP-binding"/>
    <property type="match status" value="4"/>
</dbReference>
<dbReference type="CDD" id="cd19544">
    <property type="entry name" value="E-C_NRPS"/>
    <property type="match status" value="1"/>
</dbReference>
<evidence type="ECO:0000256" key="3">
    <source>
        <dbReference type="ARBA" id="ARBA00022450"/>
    </source>
</evidence>
<keyword evidence="3" id="KW-0596">Phosphopantetheine</keyword>
<evidence type="ECO:0000259" key="7">
    <source>
        <dbReference type="PROSITE" id="PS50075"/>
    </source>
</evidence>
<dbReference type="Pfam" id="PF00501">
    <property type="entry name" value="AMP-binding"/>
    <property type="match status" value="4"/>
</dbReference>
<protein>
    <submittedName>
        <fullName evidence="8">Amino acid adenylation domain-containing protein</fullName>
    </submittedName>
</protein>
<comment type="cofactor">
    <cofactor evidence="1">
        <name>pantetheine 4'-phosphate</name>
        <dbReference type="ChEBI" id="CHEBI:47942"/>
    </cofactor>
</comment>
<dbReference type="GO" id="GO:0043041">
    <property type="term" value="P:amino acid activation for nonribosomal peptide biosynthetic process"/>
    <property type="evidence" value="ECO:0007669"/>
    <property type="project" value="TreeGrafter"/>
</dbReference>
<reference evidence="8 9" key="1">
    <citation type="submission" date="2020-04" db="EMBL/GenBank/DDBJ databases">
        <title>Molecular characterization of pseudomonads from Agaricus bisporus reveal novel blotch 2 pathogens in Western Europe.</title>
        <authorList>
            <person name="Taparia T."/>
            <person name="Krijger M."/>
            <person name="Haynes E."/>
            <person name="Elpinstone J.G."/>
            <person name="Noble R."/>
            <person name="Van Der Wolf J."/>
        </authorList>
    </citation>
    <scope>NUCLEOTIDE SEQUENCE [LARGE SCALE GENOMIC DNA]</scope>
    <source>
        <strain evidence="8 9">G9001</strain>
    </source>
</reference>
<evidence type="ECO:0000256" key="5">
    <source>
        <dbReference type="ARBA" id="ARBA00022598"/>
    </source>
</evidence>
<dbReference type="FunFam" id="1.10.1200.10:FF:000005">
    <property type="entry name" value="Nonribosomal peptide synthetase 1"/>
    <property type="match status" value="4"/>
</dbReference>
<evidence type="ECO:0000256" key="6">
    <source>
        <dbReference type="SAM" id="MobiDB-lite"/>
    </source>
</evidence>
<dbReference type="SMART" id="SM00824">
    <property type="entry name" value="PKS_TE"/>
    <property type="match status" value="1"/>
</dbReference>
<dbReference type="GO" id="GO:0031177">
    <property type="term" value="F:phosphopantetheine binding"/>
    <property type="evidence" value="ECO:0007669"/>
    <property type="project" value="InterPro"/>
</dbReference>
<dbReference type="FunFam" id="3.30.559.10:FF:000012">
    <property type="entry name" value="Non-ribosomal peptide synthetase"/>
    <property type="match status" value="2"/>
</dbReference>
<dbReference type="InterPro" id="IPR045851">
    <property type="entry name" value="AMP-bd_C_sf"/>
</dbReference>
<comment type="caution">
    <text evidence="8">The sequence shown here is derived from an EMBL/GenBank/DDBJ whole genome shotgun (WGS) entry which is preliminary data.</text>
</comment>
<dbReference type="InterPro" id="IPR029058">
    <property type="entry name" value="AB_hydrolase_fold"/>
</dbReference>
<dbReference type="Pfam" id="PF00975">
    <property type="entry name" value="Thioesterase"/>
    <property type="match status" value="2"/>
</dbReference>
<dbReference type="Gene3D" id="3.30.300.30">
    <property type="match status" value="4"/>
</dbReference>
<feature type="domain" description="Carrier" evidence="7">
    <location>
        <begin position="1412"/>
        <end position="1487"/>
    </location>
</feature>
<dbReference type="PROSITE" id="PS50075">
    <property type="entry name" value="CARRIER"/>
    <property type="match status" value="4"/>
</dbReference>
<dbReference type="Gene3D" id="1.10.1200.10">
    <property type="entry name" value="ACP-like"/>
    <property type="match status" value="4"/>
</dbReference>
<feature type="domain" description="Carrier" evidence="7">
    <location>
        <begin position="3555"/>
        <end position="3629"/>
    </location>
</feature>
<dbReference type="Gene3D" id="3.30.559.10">
    <property type="entry name" value="Chloramphenicol acetyltransferase-like domain"/>
    <property type="match status" value="3"/>
</dbReference>
<dbReference type="FunFam" id="3.30.300.30:FF:000010">
    <property type="entry name" value="Enterobactin synthetase component F"/>
    <property type="match status" value="4"/>
</dbReference>
<dbReference type="CDD" id="cd19531">
    <property type="entry name" value="LCL_NRPS-like"/>
    <property type="match status" value="2"/>
</dbReference>
<dbReference type="CDD" id="cd12117">
    <property type="entry name" value="A_NRPS_Srf_like"/>
    <property type="match status" value="1"/>
</dbReference>
<dbReference type="PROSITE" id="PS00012">
    <property type="entry name" value="PHOSPHOPANTETHEINE"/>
    <property type="match status" value="4"/>
</dbReference>
<evidence type="ECO:0000256" key="4">
    <source>
        <dbReference type="ARBA" id="ARBA00022553"/>
    </source>
</evidence>
<keyword evidence="5" id="KW-0436">Ligase</keyword>
<dbReference type="InterPro" id="IPR001242">
    <property type="entry name" value="Condensation_dom"/>
</dbReference>
<dbReference type="Gene3D" id="3.40.50.980">
    <property type="match status" value="6"/>
</dbReference>
<dbReference type="InterPro" id="IPR023213">
    <property type="entry name" value="CAT-like_dom_sf"/>
</dbReference>
<dbReference type="Proteomes" id="UP000522864">
    <property type="component" value="Unassembled WGS sequence"/>
</dbReference>
<dbReference type="InterPro" id="IPR000873">
    <property type="entry name" value="AMP-dep_synth/lig_dom"/>
</dbReference>
<dbReference type="Gene3D" id="3.40.50.1820">
    <property type="entry name" value="alpha/beta hydrolase"/>
    <property type="match status" value="2"/>
</dbReference>
<dbReference type="Pfam" id="PF00668">
    <property type="entry name" value="Condensation"/>
    <property type="match status" value="3"/>
</dbReference>
<dbReference type="PANTHER" id="PTHR45527">
    <property type="entry name" value="NONRIBOSOMAL PEPTIDE SYNTHETASE"/>
    <property type="match status" value="1"/>
</dbReference>
<comment type="similarity">
    <text evidence="2">Belongs to the ATP-dependent AMP-binding enzyme family.</text>
</comment>
<dbReference type="InterPro" id="IPR020806">
    <property type="entry name" value="PKS_PP-bd"/>
</dbReference>
<dbReference type="InterPro" id="IPR042099">
    <property type="entry name" value="ANL_N_sf"/>
</dbReference>
<evidence type="ECO:0000256" key="1">
    <source>
        <dbReference type="ARBA" id="ARBA00001957"/>
    </source>
</evidence>
<dbReference type="Gene3D" id="3.30.559.30">
    <property type="entry name" value="Nonribosomal peptide synthetase, condensation domain"/>
    <property type="match status" value="3"/>
</dbReference>
<dbReference type="EMBL" id="JACAQA010000007">
    <property type="protein sequence ID" value="NWB85752.1"/>
    <property type="molecule type" value="Genomic_DNA"/>
</dbReference>
<feature type="region of interest" description="Disordered" evidence="6">
    <location>
        <begin position="1"/>
        <end position="22"/>
    </location>
</feature>
<dbReference type="InterPro" id="IPR020802">
    <property type="entry name" value="TesA-like"/>
</dbReference>
<sequence>MTSDQAMQDSRASSPASRLLQGPGSALEKTLFSTSLNFDLAVYECFAPLTSGGSIEVVKNVLELQQGEHDIGLINTVPSALKALLEVNGLPESVHTVNVAGEALKRSLVENLFEQTGVQRLCNLYGPSETTTYSSWVAMDRQDGFAPHIGKPVGNTQFYLLDEHQQPVPLGVPGEIYIGGAGVARGYLNRDDLTAERFLQDPFSLAPAARMYRTGDLGRYLADGNIEYLGRNDDQVKIRGFRIELGEIDARLARHPAVHEAVVMAREDIPGDKRLVAYYTLAAEHTSVDIDSLRLHLQEQLPEYMVPAAYVQLEALPLTPNGKLDRKALPAPDLQAVISRGYEAPEGDIEIALAQLWQELLGLPQVGRHDQFFELGGHSLLAMRLISQIRQRLGVEVGLAQLFAHPELMALAQVIAQAGRSTLPEIVPVARDQAWPLSFAQQRLWFLAQMEGASAAYHMPAGLSLRGTLDRVALQRALERIVARHEGLRTTFILGDDEQPLQRIASADAGFSLQLHDLQGLAAAEEKLQVLASEEAVQAFDLEQGPLIRGRLIRMAEDHHVLLLTMHHIVSDGWSIAVLTRELAALYEAFSQGRDDPLAPLALHYLDYAVWQRRWLSGELLQKQCGYWQQALAEAPALLMLPTDRVRPAQQDYAGAALPVAFDENLTRGLKALGQRHGTTLYMTVMSAWAALLGRLAGQDDVVIGSPVANRMRSEVEGLIGLFVNTLAIRVDLSEQPTTESLLARVKTATLGAQAHQDLPFEQVVEVIKPVRSLSHSPVFQAMLTWQDMGGGDFALGDLQLEGLGSTQTLAKFDISLDLGEAQGRLLGSLEYATALFDEGTMVRYLGYFQRLLEAMVADDSQVLERVPLLDASEREHLLLGLNATEVPYPQDSTIHQLFEDQVRAQPEAIAVAFQAQRLSYGELNRQANRLAHHLIGLGIGPDDRVAICVERGVEMMVGLLGVLKAGAAYVPLDPAYPAERLAYMIEDSTPSALLTQRALQSHLPALAVPLVLLDDDQRQGFSERDDNPVVPALGSRNLAYVIYTSGSTGNPKGVMIEHRGLVNYSVDAARLFGLTATDTVLQQNTLNFDLSVEEIFPALLAGATLAPSREIFGSEGSENHGIRPTFLHMTAAHWHTLAAEWHSQPQVAAQRLEGVRLINVTGDALSAQKLKLWDEVRPAHTRLINTYGPTEATVSCTAAYVTHDAVAGSEGSGNATIGKPMANTRIYLLDAHQQPVPYGVAGEIFIGGDGVARGYLNLEQVNAERFLVDPFSTSPDARMYKTGDLARYMADARIEYLGRNDFQVKVRGFRIELGEIEARLGGCTGVKEAAVIAREDRPGEKRLVAYVVAQPEANLNVAGLRAELAPQLAEYMLPSAFVILDALPLTPNRKLDRKALPAPADDAFASREHVAPQGATETALAQIWQSLLNLQQVGRHDHFFDLGGHSLLAMRLISQVRQRLGVELSLADIFAQPELAALAQVLAQAAGSSQPPIVPVSRDQALPLSFAQQRLWFLAQLDGGSSAYHIPAGLRLRGALDRIALKRALDRIVARHESLRTTFVQLQGHDAEQRIAPADIGFNLQLHVLAGQAEAEEELLSIAAEEARESFDLLRGPLVRGRLVRMADDDHVLLVTLHHIISDGWSAGVLTRELGVLYEAFRQGAEDPLPALPVQYADYAVWQRNWLSGEVLQQQGQYWQQALTGAPVLLALPSDRPRPAQQDYSGHLLGLALDADLTRGLKALSQRQGTTLFMTVMAAWAAVLSRLSGQDDVVIGTPAANRLRAEVEDLIGFFVNTLAVRVEVSAALSVETLLQQVKRQTLAAQANQDLPFEQVVEVVRPQRSLSHSPIFQAMLSWQNTEDVDLALGDMTLHGVGVTSRTAKFDVLLDMTEVGDRLFGTLEYATALFDESTMQRCLGYLEAMLRGMAADERALVAEIPLLDQEQRGQLLEAFNATAVDYPQDLTLHGLFEARVATCGDAVAVVDEKGSLTYDALNRQANRIAHRLIGLGIGPDDRVAICVDRSLEMVAGLMGILKAGAAYVPLDPDYPIDRLTYMLENCAPAVVLTQEALRAVLPASNVPVLLLDPEYAEREGFLAQPDSNPLRTEVYPEHLAYVIYTSGSTGQPKGVMNEHRGVVNRLLWMQDEYGLDASDSVLQKTPFSFDVSVWEFFWPLFNGARLVMARPGGHRDPGYLREVIREQKITTLHFVPSMLDLFLAHGEAGGSGLLRVMCSGEALPGHLVRRFKQQLPEVGLFNLYGPTEAAVDVTAWDCAGPLDETPDNTPIGKPVANTKIYLLDASRQPVPLGVAGELYIGGVQVARGYLNRPELSAERFLDDPFNVGRMYRTGDLGRYLPDGTVEYLGRNDDQVKIRGFRIELGEIEARLAAYPGVKESVVLAREDNPGEKRLVAYVTAQQPETVLEIESLRGHLQGALPEYMVPAAYVQLDALPLTPNGKLDRKALPAPDGTALISREYEAPQGEVESVLAQLWAELLKVGRVGRHDNFFELGGHSLLAVTLIERMRQVGLSADVRVLFGQPSLSALAAAVGGSTEIVVPANLIVEGCTHITPDLLPLVNLTQVQIDRVVASVPGGAVNIQDIYPLAPLQEGILYHHLAAEQGDPYVQQALFYLEDRARLLAFIDAFEGVIGRHDILRTAVLWEGLDEPLQVVLRRAPMVLEEMTFAPESGDIASQLRGHFDPLHYRLDVRQAPLLRLACTYDAAQQRWVALLLFHHMALDHTALDVVRHEMQAYLLGQQAQLGAAVPYRNYVAQARLGVSQAAHEAFFRDMLGDVDESTLPFGLADVQGDGSAIEQAHLMVDETLSLRLRQCARQLGVSAASLHHQAWAQVVGGLSGREDVVFGTVLMGRMQGGEGADRALGMFINTLPLRIEVGAQGARAGVRATHARLSALLGHEHASLALAQRCSGVVAPAPLFSALLNYRHSGGQLDNQAQAAWNGIESLGGDEWTNYPLSLSIDDLGEAFVLTAQVVAEIGAQRICGYMHAALDNLVEALERTPEMPLHDLSILPLAERRQLLLDFNRTERAYPHGQLIHQLFEAHAAARPQAIAARQGELTVSYGELDTRANALAHSLREQGVVPGTRVAILLDRSIDLLASLLATLKCGAAYLALDRLAPEERVRFMLEDSEATVLLTRSDLSAPEGTPRLNLDTLESLTLAVNQAPPALEGNTAGDTPACIIYTSGSTGQPKGVIVSHNGLARLVQDNGYYDFSPEDRVAFSSNPAFDASSPEIWGALLNGGQSVIVEHQVLLEPTAFAQLLQRSEVTVLITSTALFNLYAGLIPEALAGLRMVMCGGERADPASFQRVREHSSTVRLFNGYGPTEATTCASRYEVFDILPGTLGLPIGQPNANVRIYVLNARREPVPVGVVGEMYIGGAGVALGYLNRPEMTAERFSDDLFAEHLGGRLYRTGDLARWLSDGNLEYLARNDGQVKIRGFRVELGEIETCLHHCAGVRNAVVVAREDSPGDKYLVAYYTVQPDGEVPESEALRAQLAADLPEYMVPGVCIRLDALPLTLNGKVDVRALPAPEAEQFATHAFEAPHGDLEHRLAQVWAEVLDLERIGRHDSFFALGGHSLLAVRLVSQLTLAGLPVSLAELFQHASVAALAGLLESRTGEVRSNEQLVPVRTTGSQRPLFLVHEFTGLDLYFPTLGQHIDSDIPVYGLPGVALGQTQLQTMECLATRLLHLMRTVQPQGPYRLAGWSFGGVLAYEIAIQLVGLDEEVEFVGLIDTYLPRLVDQGRARWNPDSAHRQHLLEHCERFWTGRAESADVLARLEALRAQLQSFDFDGLLQRCREQGVLPPELDVYGASDLWQYLDREVAHGHAQAHYTVYANSVPVHLFTASERAHDAPAHSGYLGWDDVLPLSQLHSIKVPGDHQSLMQAPHIEGLAQAINTALAGLAGRPSPTRGVHQPLLTIQGGSRDHTPVFCVPGAGDSVTGFICLTDAFGPHWPIHGLQPRGLDGRTVPYSLVETAAEAYLLAIDSVHPTGPVHLLGHSFGGWVVFEMAQRLTARGREVASLTLIDSESPGGNGVVGKPYTAMGVLERLIETMQLAAGKSMEVDRAAFAAQDDAGQMRLLHAGMVRAGLLPQRSAPDSMRGPARAFGTALRTRYQPSSIYTGPVRLVLADDPVLDAAGNQREQQSMVAGWRRCAPDLTVWRGPGNHFTILKAPHVQHLASWWRTHQ</sequence>
<accession>A0A7Y7WS67</accession>
<dbReference type="SUPFAM" id="SSF53474">
    <property type="entry name" value="alpha/beta-Hydrolases"/>
    <property type="match status" value="2"/>
</dbReference>
<evidence type="ECO:0000256" key="2">
    <source>
        <dbReference type="ARBA" id="ARBA00006432"/>
    </source>
</evidence>
<dbReference type="FunFam" id="3.40.50.980:FF:000001">
    <property type="entry name" value="Non-ribosomal peptide synthetase"/>
    <property type="match status" value="2"/>
</dbReference>
<dbReference type="InterPro" id="IPR036736">
    <property type="entry name" value="ACP-like_sf"/>
</dbReference>
<dbReference type="Gene3D" id="3.40.50.12780">
    <property type="entry name" value="N-terminal domain of ligase-like"/>
    <property type="match status" value="1"/>
</dbReference>
<organism evidence="8 9">
    <name type="scientific">Pseudomonas gingeri</name>
    <dbReference type="NCBI Taxonomy" id="117681"/>
    <lineage>
        <taxon>Bacteria</taxon>
        <taxon>Pseudomonadati</taxon>
        <taxon>Pseudomonadota</taxon>
        <taxon>Gammaproteobacteria</taxon>
        <taxon>Pseudomonadales</taxon>
        <taxon>Pseudomonadaceae</taxon>
        <taxon>Pseudomonas</taxon>
    </lineage>
</organism>
<feature type="compositionally biased region" description="Polar residues" evidence="6">
    <location>
        <begin position="1"/>
        <end position="16"/>
    </location>
</feature>
<keyword evidence="4" id="KW-0597">Phosphoprotein</keyword>